<dbReference type="PANTHER" id="PTHR18964:SF149">
    <property type="entry name" value="BIFUNCTIONAL UDP-N-ACETYLGLUCOSAMINE 2-EPIMERASE_N-ACETYLMANNOSAMINE KINASE"/>
    <property type="match status" value="1"/>
</dbReference>
<proteinExistence type="inferred from homology"/>
<dbReference type="Proteomes" id="UP000292346">
    <property type="component" value="Unassembled WGS sequence"/>
</dbReference>
<sequence length="387" mass="40435">MGEWRPLAGPSRQVALEILLDGPLSRAELSRRVGLSPGSLTRLTKPMVESGLLVEVEGGPTDARVGRPSQPLDLDANAHHFVGIKLTGDSAIGVLTTLRADVLASVERPITDPTPSAVADLVLELTDELAIQVPGGQHGIKDVAISGLGVSLGGRVADRSEVRLAQYLNWVDVPFGELLAAHTSVPIVIANDLTSLVEATHWFGAGRNSDRFVLLTIGAGVGYGLVIHNRVVDSPDITLGLIGHHPLLHDGPRCDRGHRGCALSLLTVSAVTSQVGAELGREVGYDEALDLAAKGDPAARAIVGRAGRALGKLIAASANFTMPELVVLGGEGVRLAEVAHDELLAGLHANRHPSAAELPMVLQPADFSEWARGAAVVAIQTFVLGIE</sequence>
<comment type="caution">
    <text evidence="2">The sequence shown here is derived from an EMBL/GenBank/DDBJ whole genome shotgun (WGS) entry which is preliminary data.</text>
</comment>
<dbReference type="AlphaFoldDB" id="A0A4R0H9B7"/>
<dbReference type="OrthoDB" id="3464494at2"/>
<dbReference type="Gene3D" id="1.10.10.10">
    <property type="entry name" value="Winged helix-like DNA-binding domain superfamily/Winged helix DNA-binding domain"/>
    <property type="match status" value="1"/>
</dbReference>
<protein>
    <submittedName>
        <fullName evidence="2">ROK family transcriptional regulator</fullName>
    </submittedName>
</protein>
<dbReference type="EMBL" id="SJJZ01000004">
    <property type="protein sequence ID" value="TCC04279.1"/>
    <property type="molecule type" value="Genomic_DNA"/>
</dbReference>
<reference evidence="2 3" key="1">
    <citation type="submission" date="2019-02" db="EMBL/GenBank/DDBJ databases">
        <title>Kribbella capetownensis sp. nov. and Kribbella speibonae sp. nov., isolated from soil.</title>
        <authorList>
            <person name="Curtis S.M."/>
            <person name="Norton I."/>
            <person name="Everest G.J."/>
            <person name="Meyers P.R."/>
        </authorList>
    </citation>
    <scope>NUCLEOTIDE SEQUENCE [LARGE SCALE GENOMIC DNA]</scope>
    <source>
        <strain evidence="2 3">KCTC 29219</strain>
    </source>
</reference>
<dbReference type="Pfam" id="PF00480">
    <property type="entry name" value="ROK"/>
    <property type="match status" value="1"/>
</dbReference>
<dbReference type="PANTHER" id="PTHR18964">
    <property type="entry name" value="ROK (REPRESSOR, ORF, KINASE) FAMILY"/>
    <property type="match status" value="1"/>
</dbReference>
<name>A0A4R0H9B7_9ACTN</name>
<dbReference type="InterPro" id="IPR036390">
    <property type="entry name" value="WH_DNA-bd_sf"/>
</dbReference>
<evidence type="ECO:0000313" key="2">
    <source>
        <dbReference type="EMBL" id="TCC04279.1"/>
    </source>
</evidence>
<dbReference type="RefSeq" id="WP_131345400.1">
    <property type="nucleotide sequence ID" value="NZ_SJJZ01000004.1"/>
</dbReference>
<dbReference type="SUPFAM" id="SSF53067">
    <property type="entry name" value="Actin-like ATPase domain"/>
    <property type="match status" value="1"/>
</dbReference>
<keyword evidence="3" id="KW-1185">Reference proteome</keyword>
<evidence type="ECO:0000256" key="1">
    <source>
        <dbReference type="ARBA" id="ARBA00006479"/>
    </source>
</evidence>
<dbReference type="Pfam" id="PF13412">
    <property type="entry name" value="HTH_24"/>
    <property type="match status" value="1"/>
</dbReference>
<organism evidence="2 3">
    <name type="scientific">Kribbella soli</name>
    <dbReference type="NCBI Taxonomy" id="1124743"/>
    <lineage>
        <taxon>Bacteria</taxon>
        <taxon>Bacillati</taxon>
        <taxon>Actinomycetota</taxon>
        <taxon>Actinomycetes</taxon>
        <taxon>Propionibacteriales</taxon>
        <taxon>Kribbellaceae</taxon>
        <taxon>Kribbella</taxon>
    </lineage>
</organism>
<comment type="similarity">
    <text evidence="1">Belongs to the ROK (NagC/XylR) family.</text>
</comment>
<dbReference type="Gene3D" id="3.30.420.40">
    <property type="match status" value="2"/>
</dbReference>
<dbReference type="InterPro" id="IPR043129">
    <property type="entry name" value="ATPase_NBD"/>
</dbReference>
<evidence type="ECO:0000313" key="3">
    <source>
        <dbReference type="Proteomes" id="UP000292346"/>
    </source>
</evidence>
<accession>A0A4R0H9B7</accession>
<dbReference type="SUPFAM" id="SSF46785">
    <property type="entry name" value="Winged helix' DNA-binding domain"/>
    <property type="match status" value="1"/>
</dbReference>
<dbReference type="InterPro" id="IPR036388">
    <property type="entry name" value="WH-like_DNA-bd_sf"/>
</dbReference>
<dbReference type="InterPro" id="IPR011991">
    <property type="entry name" value="ArsR-like_HTH"/>
</dbReference>
<dbReference type="CDD" id="cd00090">
    <property type="entry name" value="HTH_ARSR"/>
    <property type="match status" value="1"/>
</dbReference>
<gene>
    <name evidence="2" type="ORF">E0H45_34980</name>
</gene>
<dbReference type="InterPro" id="IPR000600">
    <property type="entry name" value="ROK"/>
</dbReference>